<sequence length="40" mass="4447">MGQRGRKKGASGEQSRALLLKIAADELPKRAIMKRKLVQL</sequence>
<comment type="caution">
    <text evidence="1">The sequence shown here is derived from an EMBL/GenBank/DDBJ whole genome shotgun (WGS) entry which is preliminary data.</text>
</comment>
<dbReference type="Proteomes" id="UP000626697">
    <property type="component" value="Unassembled WGS sequence"/>
</dbReference>
<dbReference type="EMBL" id="JACJHX010000005">
    <property type="protein sequence ID" value="MBA9026973.1"/>
    <property type="molecule type" value="Genomic_DNA"/>
</dbReference>
<evidence type="ECO:0000313" key="1">
    <source>
        <dbReference type="EMBL" id="MBA9026973.1"/>
    </source>
</evidence>
<accession>A0ABR6CPM2</accession>
<name>A0ABR6CPM2_9BACI</name>
<keyword evidence="2" id="KW-1185">Reference proteome</keyword>
<reference evidence="1 2" key="1">
    <citation type="submission" date="2020-08" db="EMBL/GenBank/DDBJ databases">
        <title>Genomic Encyclopedia of Type Strains, Phase IV (KMG-IV): sequencing the most valuable type-strain genomes for metagenomic binning, comparative biology and taxonomic classification.</title>
        <authorList>
            <person name="Goeker M."/>
        </authorList>
    </citation>
    <scope>NUCLEOTIDE SEQUENCE [LARGE SCALE GENOMIC DNA]</scope>
    <source>
        <strain evidence="1 2">DSM 105481</strain>
    </source>
</reference>
<evidence type="ECO:0000313" key="2">
    <source>
        <dbReference type="Proteomes" id="UP000626697"/>
    </source>
</evidence>
<protein>
    <submittedName>
        <fullName evidence="1">Uncharacterized protein</fullName>
    </submittedName>
</protein>
<gene>
    <name evidence="1" type="ORF">HNP81_002258</name>
</gene>
<organism evidence="1 2">
    <name type="scientific">Peribacillus huizhouensis</name>
    <dbReference type="NCBI Taxonomy" id="1501239"/>
    <lineage>
        <taxon>Bacteria</taxon>
        <taxon>Bacillati</taxon>
        <taxon>Bacillota</taxon>
        <taxon>Bacilli</taxon>
        <taxon>Bacillales</taxon>
        <taxon>Bacillaceae</taxon>
        <taxon>Peribacillus</taxon>
    </lineage>
</organism>
<proteinExistence type="predicted"/>